<dbReference type="SUPFAM" id="SSF53474">
    <property type="entry name" value="alpha/beta-Hydrolases"/>
    <property type="match status" value="1"/>
</dbReference>
<dbReference type="Proteomes" id="UP000092154">
    <property type="component" value="Unassembled WGS sequence"/>
</dbReference>
<dbReference type="PANTHER" id="PTHR43918">
    <property type="entry name" value="ACETYLCHOLINESTERASE"/>
    <property type="match status" value="1"/>
</dbReference>
<reference evidence="4 5" key="1">
    <citation type="submission" date="2016-06" db="EMBL/GenBank/DDBJ databases">
        <title>Comparative genomics of the ectomycorrhizal sister species Rhizopogon vinicolor and Rhizopogon vesiculosus (Basidiomycota: Boletales) reveals a divergence of the mating type B locus.</title>
        <authorList>
            <consortium name="DOE Joint Genome Institute"/>
            <person name="Mujic A.B."/>
            <person name="Kuo A."/>
            <person name="Tritt A."/>
            <person name="Lipzen A."/>
            <person name="Chen C."/>
            <person name="Johnson J."/>
            <person name="Sharma A."/>
            <person name="Barry K."/>
            <person name="Grigoriev I.V."/>
            <person name="Spatafora J.W."/>
        </authorList>
    </citation>
    <scope>NUCLEOTIDE SEQUENCE [LARGE SCALE GENOMIC DNA]</scope>
    <source>
        <strain evidence="4 5">AM-OR11-026</strain>
    </source>
</reference>
<dbReference type="OrthoDB" id="3045817at2759"/>
<feature type="domain" description="Carboxylesterase type B" evidence="3">
    <location>
        <begin position="48"/>
        <end position="132"/>
    </location>
</feature>
<evidence type="ECO:0000259" key="3">
    <source>
        <dbReference type="Pfam" id="PF00135"/>
    </source>
</evidence>
<dbReference type="AlphaFoldDB" id="A0A1B7N0Q8"/>
<dbReference type="Gene3D" id="3.40.50.1820">
    <property type="entry name" value="alpha/beta hydrolase"/>
    <property type="match status" value="1"/>
</dbReference>
<dbReference type="STRING" id="1314800.A0A1B7N0Q8"/>
<gene>
    <name evidence="4" type="ORF">K503DRAFT_770491</name>
</gene>
<sequence>MQHYLFLPACLLRPSTTSHSQSPTLQVPKTVSFIDGECIGVEQTLLQGLTVNVVAPADATPESNLPVVIWIFGGGFESGSASPYDGSVIVNTSIALNVPAVYVSINYRLTAFGFLASEEVKQAGVGNLGLQD</sequence>
<dbReference type="InParanoid" id="A0A1B7N0Q8"/>
<organism evidence="4 5">
    <name type="scientific">Rhizopogon vinicolor AM-OR11-026</name>
    <dbReference type="NCBI Taxonomy" id="1314800"/>
    <lineage>
        <taxon>Eukaryota</taxon>
        <taxon>Fungi</taxon>
        <taxon>Dikarya</taxon>
        <taxon>Basidiomycota</taxon>
        <taxon>Agaricomycotina</taxon>
        <taxon>Agaricomycetes</taxon>
        <taxon>Agaricomycetidae</taxon>
        <taxon>Boletales</taxon>
        <taxon>Suillineae</taxon>
        <taxon>Rhizopogonaceae</taxon>
        <taxon>Rhizopogon</taxon>
    </lineage>
</organism>
<accession>A0A1B7N0Q8</accession>
<dbReference type="PANTHER" id="PTHR43918:SF4">
    <property type="entry name" value="CARBOXYLIC ESTER HYDROLASE"/>
    <property type="match status" value="1"/>
</dbReference>
<comment type="similarity">
    <text evidence="1">Belongs to the type-B carboxylesterase/lipase family.</text>
</comment>
<name>A0A1B7N0Q8_9AGAM</name>
<dbReference type="InterPro" id="IPR050654">
    <property type="entry name" value="AChE-related_enzymes"/>
</dbReference>
<keyword evidence="2 4" id="KW-0378">Hydrolase</keyword>
<proteinExistence type="inferred from homology"/>
<dbReference type="InterPro" id="IPR029058">
    <property type="entry name" value="AB_hydrolase_fold"/>
</dbReference>
<dbReference type="Pfam" id="PF00135">
    <property type="entry name" value="COesterase"/>
    <property type="match status" value="1"/>
</dbReference>
<dbReference type="InterPro" id="IPR002018">
    <property type="entry name" value="CarbesteraseB"/>
</dbReference>
<evidence type="ECO:0000256" key="1">
    <source>
        <dbReference type="ARBA" id="ARBA00005964"/>
    </source>
</evidence>
<evidence type="ECO:0000313" key="4">
    <source>
        <dbReference type="EMBL" id="OAX38450.1"/>
    </source>
</evidence>
<protein>
    <submittedName>
        <fullName evidence="4">Alpha/beta-hydrolase</fullName>
    </submittedName>
</protein>
<keyword evidence="5" id="KW-1185">Reference proteome</keyword>
<feature type="non-terminal residue" evidence="4">
    <location>
        <position position="132"/>
    </location>
</feature>
<dbReference type="GO" id="GO:0052689">
    <property type="term" value="F:carboxylic ester hydrolase activity"/>
    <property type="evidence" value="ECO:0007669"/>
    <property type="project" value="TreeGrafter"/>
</dbReference>
<evidence type="ECO:0000313" key="5">
    <source>
        <dbReference type="Proteomes" id="UP000092154"/>
    </source>
</evidence>
<dbReference type="EMBL" id="KV448295">
    <property type="protein sequence ID" value="OAX38450.1"/>
    <property type="molecule type" value="Genomic_DNA"/>
</dbReference>
<evidence type="ECO:0000256" key="2">
    <source>
        <dbReference type="ARBA" id="ARBA00022801"/>
    </source>
</evidence>